<reference evidence="6 7" key="1">
    <citation type="journal article" date="2013" name="PLoS Genet.">
        <title>The genome and development-dependent transcriptomes of Pyronema confluens: a window into fungal evolution.</title>
        <authorList>
            <person name="Traeger S."/>
            <person name="Altegoer F."/>
            <person name="Freitag M."/>
            <person name="Gabaldon T."/>
            <person name="Kempken F."/>
            <person name="Kumar A."/>
            <person name="Marcet-Houben M."/>
            <person name="Poggeler S."/>
            <person name="Stajich J.E."/>
            <person name="Nowrousian M."/>
        </authorList>
    </citation>
    <scope>NUCLEOTIDE SEQUENCE [LARGE SCALE GENOMIC DNA]</scope>
    <source>
        <strain evidence="7">CBS 100304</strain>
        <tissue evidence="6">Vegetative mycelium</tissue>
    </source>
</reference>
<comment type="subunit">
    <text evidence="3">Component of the pre-66S ribosomal particle.</text>
</comment>
<evidence type="ECO:0000256" key="3">
    <source>
        <dbReference type="ARBA" id="ARBA00011187"/>
    </source>
</evidence>
<evidence type="ECO:0000256" key="1">
    <source>
        <dbReference type="ARBA" id="ARBA00002889"/>
    </source>
</evidence>
<dbReference type="OMA" id="RDTHANV"/>
<dbReference type="InterPro" id="IPR036322">
    <property type="entry name" value="WD40_repeat_dom_sf"/>
</dbReference>
<evidence type="ECO:0000313" key="7">
    <source>
        <dbReference type="Proteomes" id="UP000018144"/>
    </source>
</evidence>
<evidence type="ECO:0000313" key="6">
    <source>
        <dbReference type="EMBL" id="CCX07204.1"/>
    </source>
</evidence>
<dbReference type="PANTHER" id="PTHR16038:SF4">
    <property type="entry name" value="WD REPEAT-CONTAINING PROTEIN 74"/>
    <property type="match status" value="1"/>
</dbReference>
<comment type="similarity">
    <text evidence="2">Belongs to the NSA1 family.</text>
</comment>
<dbReference type="PANTHER" id="PTHR16038">
    <property type="entry name" value="NOP SEVEN ASSOCIATED PROTEIN 1"/>
    <property type="match status" value="1"/>
</dbReference>
<dbReference type="InterPro" id="IPR037379">
    <property type="entry name" value="WDR74/Nsa1"/>
</dbReference>
<feature type="compositionally biased region" description="Basic and acidic residues" evidence="5">
    <location>
        <begin position="391"/>
        <end position="407"/>
    </location>
</feature>
<dbReference type="SUPFAM" id="SSF50978">
    <property type="entry name" value="WD40 repeat-like"/>
    <property type="match status" value="1"/>
</dbReference>
<protein>
    <recommendedName>
        <fullName evidence="4">Ribosome biogenesis protein NSA1</fullName>
    </recommendedName>
</protein>
<dbReference type="GO" id="GO:0005730">
    <property type="term" value="C:nucleolus"/>
    <property type="evidence" value="ECO:0007669"/>
    <property type="project" value="InterPro"/>
</dbReference>
<dbReference type="EMBL" id="HF935341">
    <property type="protein sequence ID" value="CCX07204.1"/>
    <property type="molecule type" value="Genomic_DNA"/>
</dbReference>
<evidence type="ECO:0000256" key="2">
    <source>
        <dbReference type="ARBA" id="ARBA00007861"/>
    </source>
</evidence>
<keyword evidence="7" id="KW-1185">Reference proteome</keyword>
<accession>U4LAL7</accession>
<dbReference type="InterPro" id="IPR015943">
    <property type="entry name" value="WD40/YVTN_repeat-like_dom_sf"/>
</dbReference>
<evidence type="ECO:0000256" key="4">
    <source>
        <dbReference type="ARBA" id="ARBA00014234"/>
    </source>
</evidence>
<organism evidence="6 7">
    <name type="scientific">Pyronema omphalodes (strain CBS 100304)</name>
    <name type="common">Pyronema confluens</name>
    <dbReference type="NCBI Taxonomy" id="1076935"/>
    <lineage>
        <taxon>Eukaryota</taxon>
        <taxon>Fungi</taxon>
        <taxon>Dikarya</taxon>
        <taxon>Ascomycota</taxon>
        <taxon>Pezizomycotina</taxon>
        <taxon>Pezizomycetes</taxon>
        <taxon>Pezizales</taxon>
        <taxon>Pyronemataceae</taxon>
        <taxon>Pyronema</taxon>
    </lineage>
</organism>
<dbReference type="OrthoDB" id="18388at2759"/>
<dbReference type="Gene3D" id="2.130.10.10">
    <property type="entry name" value="YVTN repeat-like/Quinoprotein amine dehydrogenase"/>
    <property type="match status" value="1"/>
</dbReference>
<dbReference type="STRING" id="1076935.U4LAL7"/>
<dbReference type="Proteomes" id="UP000018144">
    <property type="component" value="Unassembled WGS sequence"/>
</dbReference>
<dbReference type="GO" id="GO:0042273">
    <property type="term" value="P:ribosomal large subunit biogenesis"/>
    <property type="evidence" value="ECO:0007669"/>
    <property type="project" value="InterPro"/>
</dbReference>
<proteinExistence type="inferred from homology"/>
<dbReference type="GO" id="GO:0030687">
    <property type="term" value="C:preribosome, large subunit precursor"/>
    <property type="evidence" value="ECO:0007669"/>
    <property type="project" value="TreeGrafter"/>
</dbReference>
<evidence type="ECO:0000256" key="5">
    <source>
        <dbReference type="SAM" id="MobiDB-lite"/>
    </source>
</evidence>
<dbReference type="eggNOG" id="KOG3881">
    <property type="taxonomic scope" value="Eukaryota"/>
</dbReference>
<gene>
    <name evidence="6" type="ORF">PCON_06793</name>
</gene>
<feature type="region of interest" description="Disordered" evidence="5">
    <location>
        <begin position="359"/>
        <end position="407"/>
    </location>
</feature>
<comment type="function">
    <text evidence="1">Involved in the biogenesis of the 60S ribosomal subunit.</text>
</comment>
<dbReference type="AlphaFoldDB" id="U4LAL7"/>
<sequence length="407" mass="44329">MRLLVGDDVGQAKVIETIAGIDTTLPTSARATTTSFFPPSRTRPIQHALKVTYKDRDDLVAVFSKGGLIRIFDPSSSPTSADIAFSHTLDVPSDTETLALGVTGTKLYAAVATGHVLFLDLTSGSYQIATLPGPISAFAATESLSAVATGGENKEIEIFTPEADGAWSSVWKSRNVKPNHLKLEIPVHCSQLKFLPSVEGSYRLLASSHYGHIRVYDTAISKRPVFTAQPSKTGIQKMIIHPTAEISAAEEPLIAVKGMEADKASLAKDFRVIYTNTSGAFAIYSLMERREVGIYKALEGAVNGIALDEESDLVAGVGFGRYLAVFDAVSRTMKSRVYTKTVGCCVLVLDGTDPMIEQPDKEKEEDVWENMQEVNSEDDSERVIKVRVKRKKDDPREEGGKKLRVEE</sequence>
<name>U4LAL7_PYROM</name>